<comment type="caution">
    <text evidence="1">The sequence shown here is derived from an EMBL/GenBank/DDBJ whole genome shotgun (WGS) entry which is preliminary data.</text>
</comment>
<dbReference type="InterPro" id="IPR029058">
    <property type="entry name" value="AB_hydrolase_fold"/>
</dbReference>
<name>A0A6I2F0Q6_9MICO</name>
<evidence type="ECO:0000313" key="2">
    <source>
        <dbReference type="Proteomes" id="UP000431080"/>
    </source>
</evidence>
<dbReference type="EMBL" id="WJIF01000002">
    <property type="protein sequence ID" value="MRG59025.1"/>
    <property type="molecule type" value="Genomic_DNA"/>
</dbReference>
<dbReference type="SUPFAM" id="SSF53474">
    <property type="entry name" value="alpha/beta-Hydrolases"/>
    <property type="match status" value="1"/>
</dbReference>
<keyword evidence="2" id="KW-1185">Reference proteome</keyword>
<reference evidence="1 2" key="1">
    <citation type="submission" date="2019-10" db="EMBL/GenBank/DDBJ databases">
        <authorList>
            <person name="Nie G."/>
            <person name="Ming H."/>
            <person name="Yi B."/>
        </authorList>
    </citation>
    <scope>NUCLEOTIDE SEQUENCE [LARGE SCALE GENOMIC DNA]</scope>
    <source>
        <strain evidence="1 2">CFH 90414</strain>
    </source>
</reference>
<proteinExistence type="predicted"/>
<dbReference type="RefSeq" id="WP_153683508.1">
    <property type="nucleotide sequence ID" value="NZ_WJIF01000002.1"/>
</dbReference>
<accession>A0A6I2F0Q6</accession>
<organism evidence="1 2">
    <name type="scientific">Agromyces agglutinans</name>
    <dbReference type="NCBI Taxonomy" id="2662258"/>
    <lineage>
        <taxon>Bacteria</taxon>
        <taxon>Bacillati</taxon>
        <taxon>Actinomycetota</taxon>
        <taxon>Actinomycetes</taxon>
        <taxon>Micrococcales</taxon>
        <taxon>Microbacteriaceae</taxon>
        <taxon>Agromyces</taxon>
    </lineage>
</organism>
<dbReference type="Proteomes" id="UP000431080">
    <property type="component" value="Unassembled WGS sequence"/>
</dbReference>
<sequence>MSDELTVTTGATTRVVLGDLWQEAARLGAAEAMCADWERRRVDLERDLERDEVIADGVGRWNVDGPTFALRQAGAALRSVHEDSVRLRSALDGAAVAYGDVERSLAAMWDLGTRLSGHLLGEQDTPMTRVGLATLGGLVVPLAIVGAHTGWWDPEAAGKRILADPAFVELVRAAGGVIDEAVMLRLGVPLALALPIGRAIGTSENATLLVGIAAGLGILGNRALVETPVTVTRAPAPKPERMPPPAGVGELARRIPSPDPGEPQVLVERYEVDGERRFIVYIAGTESWSPVPGDAVIDLTSDVHGVADDSHLGGEGAEGSASAAERAVRQALTAAGAQPGDAILPVGYSAGGIAAADLAASPDLAVPLAVTFGSPSSAVHTGEVALLSVEHLEDPVPATGGASHASPGLTTVGRVALGDAAKEDPFAAHALELYRETAAMMDGSEDPTILAFEERIRDFTGGETGELTRWVATREVSPSTDGR</sequence>
<gene>
    <name evidence="1" type="ORF">GE115_03955</name>
</gene>
<protein>
    <recommendedName>
        <fullName evidence="3">Alpha/beta hydrolase</fullName>
    </recommendedName>
</protein>
<evidence type="ECO:0008006" key="3">
    <source>
        <dbReference type="Google" id="ProtNLM"/>
    </source>
</evidence>
<dbReference type="AlphaFoldDB" id="A0A6I2F0Q6"/>
<evidence type="ECO:0000313" key="1">
    <source>
        <dbReference type="EMBL" id="MRG59025.1"/>
    </source>
</evidence>